<dbReference type="Proteomes" id="UP001501490">
    <property type="component" value="Unassembled WGS sequence"/>
</dbReference>
<organism evidence="3 4">
    <name type="scientific">Microlunatus ginsengisoli</name>
    <dbReference type="NCBI Taxonomy" id="363863"/>
    <lineage>
        <taxon>Bacteria</taxon>
        <taxon>Bacillati</taxon>
        <taxon>Actinomycetota</taxon>
        <taxon>Actinomycetes</taxon>
        <taxon>Propionibacteriales</taxon>
        <taxon>Propionibacteriaceae</taxon>
        <taxon>Microlunatus</taxon>
    </lineage>
</organism>
<dbReference type="InterPro" id="IPR036388">
    <property type="entry name" value="WH-like_DNA-bd_sf"/>
</dbReference>
<feature type="domain" description="ANTAR" evidence="2">
    <location>
        <begin position="126"/>
        <end position="187"/>
    </location>
</feature>
<evidence type="ECO:0000313" key="3">
    <source>
        <dbReference type="EMBL" id="GAA3629792.1"/>
    </source>
</evidence>
<dbReference type="Gene3D" id="1.10.10.10">
    <property type="entry name" value="Winged helix-like DNA-binding domain superfamily/Winged helix DNA-binding domain"/>
    <property type="match status" value="1"/>
</dbReference>
<evidence type="ECO:0000256" key="1">
    <source>
        <dbReference type="SAM" id="MobiDB-lite"/>
    </source>
</evidence>
<reference evidence="4" key="1">
    <citation type="journal article" date="2019" name="Int. J. Syst. Evol. Microbiol.">
        <title>The Global Catalogue of Microorganisms (GCM) 10K type strain sequencing project: providing services to taxonomists for standard genome sequencing and annotation.</title>
        <authorList>
            <consortium name="The Broad Institute Genomics Platform"/>
            <consortium name="The Broad Institute Genome Sequencing Center for Infectious Disease"/>
            <person name="Wu L."/>
            <person name="Ma J."/>
        </authorList>
    </citation>
    <scope>NUCLEOTIDE SEQUENCE [LARGE SCALE GENOMIC DNA]</scope>
    <source>
        <strain evidence="4">JCM 16929</strain>
    </source>
</reference>
<evidence type="ECO:0000313" key="4">
    <source>
        <dbReference type="Proteomes" id="UP001501490"/>
    </source>
</evidence>
<dbReference type="SUPFAM" id="SSF57997">
    <property type="entry name" value="Tropomyosin"/>
    <property type="match status" value="1"/>
</dbReference>
<dbReference type="InterPro" id="IPR011006">
    <property type="entry name" value="CheY-like_superfamily"/>
</dbReference>
<gene>
    <name evidence="3" type="ORF">GCM10022236_35240</name>
</gene>
<dbReference type="EMBL" id="BAABAB010000025">
    <property type="protein sequence ID" value="GAA3629792.1"/>
    <property type="molecule type" value="Genomic_DNA"/>
</dbReference>
<sequence length="196" mass="21520">MGIIRRMNHELDGEAGLQQQIDGLRDELATLRQELAALTNRADASADRADASEAREALAQGRADASEAREAIAQGRADAGEAREEQVRRRVEAIESLAAEDRLRIDDLEAHVDIDREMILELHREGVLQDDQVEQLQAALRSSRVIGAAIGIVMSTRVVTQEEAFTVLQQASSRTNRKLREIAEELVMTGDTGALA</sequence>
<proteinExistence type="predicted"/>
<dbReference type="Pfam" id="PF03861">
    <property type="entry name" value="ANTAR"/>
    <property type="match status" value="1"/>
</dbReference>
<name>A0ABP7ACX9_9ACTN</name>
<keyword evidence="4" id="KW-1185">Reference proteome</keyword>
<accession>A0ABP7ACX9</accession>
<feature type="compositionally biased region" description="Basic and acidic residues" evidence="1">
    <location>
        <begin position="44"/>
        <end position="56"/>
    </location>
</feature>
<protein>
    <recommendedName>
        <fullName evidence="2">ANTAR domain-containing protein</fullName>
    </recommendedName>
</protein>
<comment type="caution">
    <text evidence="3">The sequence shown here is derived from an EMBL/GenBank/DDBJ whole genome shotgun (WGS) entry which is preliminary data.</text>
</comment>
<dbReference type="SMART" id="SM01012">
    <property type="entry name" value="ANTAR"/>
    <property type="match status" value="1"/>
</dbReference>
<dbReference type="SUPFAM" id="SSF52172">
    <property type="entry name" value="CheY-like"/>
    <property type="match status" value="1"/>
</dbReference>
<evidence type="ECO:0000259" key="2">
    <source>
        <dbReference type="PROSITE" id="PS50921"/>
    </source>
</evidence>
<dbReference type="InterPro" id="IPR005561">
    <property type="entry name" value="ANTAR"/>
</dbReference>
<dbReference type="PROSITE" id="PS50921">
    <property type="entry name" value="ANTAR"/>
    <property type="match status" value="1"/>
</dbReference>
<feature type="region of interest" description="Disordered" evidence="1">
    <location>
        <begin position="40"/>
        <end position="66"/>
    </location>
</feature>